<proteinExistence type="predicted"/>
<dbReference type="OrthoDB" id="9977447at2"/>
<name>A0A5P2B5Q7_STRVZ</name>
<protein>
    <submittedName>
        <fullName evidence="1">Uncharacterized protein</fullName>
    </submittedName>
</protein>
<organism evidence="1 2">
    <name type="scientific">Streptomyces venezuelae</name>
    <dbReference type="NCBI Taxonomy" id="54571"/>
    <lineage>
        <taxon>Bacteria</taxon>
        <taxon>Bacillati</taxon>
        <taxon>Actinomycetota</taxon>
        <taxon>Actinomycetes</taxon>
        <taxon>Kitasatosporales</taxon>
        <taxon>Streptomycetaceae</taxon>
        <taxon>Streptomyces</taxon>
    </lineage>
</organism>
<accession>A0A5P2B5Q7</accession>
<reference evidence="1 2" key="1">
    <citation type="submission" date="2018-05" db="EMBL/GenBank/DDBJ databases">
        <title>Streptomyces venezuelae.</title>
        <authorList>
            <person name="Kim W."/>
            <person name="Lee N."/>
            <person name="Cho B.-K."/>
        </authorList>
    </citation>
    <scope>NUCLEOTIDE SEQUENCE [LARGE SCALE GENOMIC DNA]</scope>
    <source>
        <strain evidence="1 2">ATCC 14583</strain>
    </source>
</reference>
<evidence type="ECO:0000313" key="1">
    <source>
        <dbReference type="EMBL" id="QES25825.1"/>
    </source>
</evidence>
<dbReference type="EMBL" id="CP029193">
    <property type="protein sequence ID" value="QES25825.1"/>
    <property type="molecule type" value="Genomic_DNA"/>
</dbReference>
<dbReference type="RefSeq" id="WP_150165180.1">
    <property type="nucleotide sequence ID" value="NZ_CP029193.1"/>
</dbReference>
<keyword evidence="2" id="KW-1185">Reference proteome</keyword>
<evidence type="ECO:0000313" key="2">
    <source>
        <dbReference type="Proteomes" id="UP000323046"/>
    </source>
</evidence>
<dbReference type="Proteomes" id="UP000323046">
    <property type="component" value="Chromosome"/>
</dbReference>
<sequence length="96" mass="10566">MAVPALPLWGWNLIIAIQRHEELHGKEDTCLNGVLNAVPADVRLQAAAIGAYVQKARNDELGKRISDHIKWLTDSLFADQSTGSHEEGPPQEDETP</sequence>
<gene>
    <name evidence="1" type="ORF">DEJ47_04595</name>
</gene>
<dbReference type="AlphaFoldDB" id="A0A5P2B5Q7"/>